<dbReference type="STRING" id="60175.A0A1V6X9J5"/>
<evidence type="ECO:0000313" key="2">
    <source>
        <dbReference type="Proteomes" id="UP000191691"/>
    </source>
</evidence>
<evidence type="ECO:0000313" key="1">
    <source>
        <dbReference type="EMBL" id="OQE71766.1"/>
    </source>
</evidence>
<reference evidence="2" key="1">
    <citation type="journal article" date="2017" name="Nat. Microbiol.">
        <title>Global analysis of biosynthetic gene clusters reveals vast potential of secondary metabolite production in Penicillium species.</title>
        <authorList>
            <person name="Nielsen J.C."/>
            <person name="Grijseels S."/>
            <person name="Prigent S."/>
            <person name="Ji B."/>
            <person name="Dainat J."/>
            <person name="Nielsen K.F."/>
            <person name="Frisvad J.C."/>
            <person name="Workman M."/>
            <person name="Nielsen J."/>
        </authorList>
    </citation>
    <scope>NUCLEOTIDE SEQUENCE [LARGE SCALE GENOMIC DNA]</scope>
    <source>
        <strain evidence="2">IBT 13039</strain>
    </source>
</reference>
<feature type="non-terminal residue" evidence="1">
    <location>
        <position position="1"/>
    </location>
</feature>
<dbReference type="AlphaFoldDB" id="A0A1V6X9J5"/>
<gene>
    <name evidence="1" type="ORF">PENNAL_c0101G00055</name>
</gene>
<dbReference type="EMBL" id="MOOB01000101">
    <property type="protein sequence ID" value="OQE71766.1"/>
    <property type="molecule type" value="Genomic_DNA"/>
</dbReference>
<comment type="caution">
    <text evidence="1">The sequence shown here is derived from an EMBL/GenBank/DDBJ whole genome shotgun (WGS) entry which is preliminary data.</text>
</comment>
<accession>A0A1V6X9J5</accession>
<organism evidence="1 2">
    <name type="scientific">Penicillium nalgiovense</name>
    <dbReference type="NCBI Taxonomy" id="60175"/>
    <lineage>
        <taxon>Eukaryota</taxon>
        <taxon>Fungi</taxon>
        <taxon>Dikarya</taxon>
        <taxon>Ascomycota</taxon>
        <taxon>Pezizomycotina</taxon>
        <taxon>Eurotiomycetes</taxon>
        <taxon>Eurotiomycetidae</taxon>
        <taxon>Eurotiales</taxon>
        <taxon>Aspergillaceae</taxon>
        <taxon>Penicillium</taxon>
    </lineage>
</organism>
<protein>
    <submittedName>
        <fullName evidence="1">Uncharacterized protein</fullName>
    </submittedName>
</protein>
<proteinExistence type="predicted"/>
<sequence>DEAVQAYTEYFQRDTSTCRFLPFLKHLIYFLVDDFDINIDANSLPTAATEETISEETVRIQVVGRLLDEFKDNFDDPLGEFFGMEEEEGPEEYAYVKTLDVFYFCLNRTQRQPPNLNPGPSVKTAKEQRDEDWKVHIEELHRQAKRGVRKFISRAQKTSLSTRLRRNSSFEAADIMESDIGVSAAIEANSRLNSPAR</sequence>
<name>A0A1V6X9J5_PENNA</name>
<keyword evidence="2" id="KW-1185">Reference proteome</keyword>
<feature type="non-terminal residue" evidence="1">
    <location>
        <position position="197"/>
    </location>
</feature>
<dbReference type="Proteomes" id="UP000191691">
    <property type="component" value="Unassembled WGS sequence"/>
</dbReference>